<feature type="transmembrane region" description="Helical" evidence="1">
    <location>
        <begin position="252"/>
        <end position="272"/>
    </location>
</feature>
<evidence type="ECO:0008006" key="4">
    <source>
        <dbReference type="Google" id="ProtNLM"/>
    </source>
</evidence>
<feature type="transmembrane region" description="Helical" evidence="1">
    <location>
        <begin position="395"/>
        <end position="413"/>
    </location>
</feature>
<proteinExistence type="predicted"/>
<feature type="transmembrane region" description="Helical" evidence="1">
    <location>
        <begin position="346"/>
        <end position="365"/>
    </location>
</feature>
<dbReference type="RefSeq" id="WP_341876020.1">
    <property type="nucleotide sequence ID" value="NZ_CP121687.1"/>
</dbReference>
<feature type="transmembrane region" description="Helical" evidence="1">
    <location>
        <begin position="279"/>
        <end position="300"/>
    </location>
</feature>
<evidence type="ECO:0000256" key="1">
    <source>
        <dbReference type="SAM" id="Phobius"/>
    </source>
</evidence>
<dbReference type="Proteomes" id="UP001486565">
    <property type="component" value="Chromosome"/>
</dbReference>
<accession>A0ABZ2Y4Q3</accession>
<feature type="transmembrane region" description="Helical" evidence="1">
    <location>
        <begin position="371"/>
        <end position="388"/>
    </location>
</feature>
<feature type="transmembrane region" description="Helical" evidence="1">
    <location>
        <begin position="451"/>
        <end position="471"/>
    </location>
</feature>
<evidence type="ECO:0000313" key="3">
    <source>
        <dbReference type="Proteomes" id="UP001486565"/>
    </source>
</evidence>
<keyword evidence="1" id="KW-0472">Membrane</keyword>
<keyword evidence="1" id="KW-1133">Transmembrane helix</keyword>
<organism evidence="2 3">
    <name type="scientific">Defluviitalea saccharophila</name>
    <dbReference type="NCBI Taxonomy" id="879970"/>
    <lineage>
        <taxon>Bacteria</taxon>
        <taxon>Bacillati</taxon>
        <taxon>Bacillota</taxon>
        <taxon>Clostridia</taxon>
        <taxon>Lachnospirales</taxon>
        <taxon>Defluviitaleaceae</taxon>
        <taxon>Defluviitalea</taxon>
    </lineage>
</organism>
<keyword evidence="3" id="KW-1185">Reference proteome</keyword>
<evidence type="ECO:0000313" key="2">
    <source>
        <dbReference type="EMBL" id="WZL69016.1"/>
    </source>
</evidence>
<feature type="transmembrane region" description="Helical" evidence="1">
    <location>
        <begin position="200"/>
        <end position="219"/>
    </location>
</feature>
<dbReference type="EMBL" id="CP121687">
    <property type="protein sequence ID" value="WZL69016.1"/>
    <property type="molecule type" value="Genomic_DNA"/>
</dbReference>
<protein>
    <recommendedName>
        <fullName evidence="4">Glycosyltransferase RgtA/B/C/D-like domain-containing protein</fullName>
    </recommendedName>
</protein>
<reference evidence="2 3" key="1">
    <citation type="submission" date="2023-03" db="EMBL/GenBank/DDBJ databases">
        <title>Novel Species.</title>
        <authorList>
            <person name="Ma S."/>
        </authorList>
    </citation>
    <scope>NUCLEOTIDE SEQUENCE [LARGE SCALE GENOMIC DNA]</scope>
    <source>
        <strain evidence="2 3">LIND6LT2</strain>
    </source>
</reference>
<name>A0ABZ2Y4Q3_9FIRM</name>
<feature type="transmembrane region" description="Helical" evidence="1">
    <location>
        <begin position="487"/>
        <end position="515"/>
    </location>
</feature>
<keyword evidence="1" id="KW-0812">Transmembrane</keyword>
<sequence length="525" mass="61010">MKKTAAFIILFTWTLILCPLKLSAQNNIPSLKNQLLVILVSDLSIKDKIFDPKGLYSLVHIIPRKNDNDLISDLQKANISFVALTEDEYTSWGYKSKSPIILIKDSQIKTLNTVLSYNTSERDVMITSLSKTINPLWIQKNATGLLYSSSTKKEGFIKYADLLFLLSYNNTLSQNTIYFKENTNSIQYLRNLYGQNTSFFYGRYLLIAYILGAFLLFLYFKKYRLLFGYSIFFCMLLSTIFGFHIFAPLNGIIKSSMIIFLSWVLGIFMEYLKLDFKKTLLFIWSSNLLLLLYFTFSRIFLYKSPIGFNNIFQGTRFYGWNNDLIGIFLGSLLGIFFLISNIKKTNFLFMLILLLFTCILCFSPLYGANVGGMLCCFAAILASIYFFEEIKTKKIIYIGMSILTFLLLQNYFVHWDLSQTSSTHWGIWIQSMSKKEFSFSFGIIYDKLKQILLFLLIPPLNIFIFLSWILLNKLRNLKIYDEKWKKIFFIISAAIIFLNDSGVLSSVYMLFYFLIPIYCFSFSNG</sequence>
<feature type="transmembrane region" description="Helical" evidence="1">
    <location>
        <begin position="226"/>
        <end position="246"/>
    </location>
</feature>
<feature type="transmembrane region" description="Helical" evidence="1">
    <location>
        <begin position="320"/>
        <end position="339"/>
    </location>
</feature>
<gene>
    <name evidence="2" type="ORF">QBE51_09330</name>
</gene>